<evidence type="ECO:0000313" key="1">
    <source>
        <dbReference type="EMBL" id="KAL2651065.1"/>
    </source>
</evidence>
<dbReference type="Proteomes" id="UP001605036">
    <property type="component" value="Unassembled WGS sequence"/>
</dbReference>
<organism evidence="1 2">
    <name type="scientific">Riccia fluitans</name>
    <dbReference type="NCBI Taxonomy" id="41844"/>
    <lineage>
        <taxon>Eukaryota</taxon>
        <taxon>Viridiplantae</taxon>
        <taxon>Streptophyta</taxon>
        <taxon>Embryophyta</taxon>
        <taxon>Marchantiophyta</taxon>
        <taxon>Marchantiopsida</taxon>
        <taxon>Marchantiidae</taxon>
        <taxon>Marchantiales</taxon>
        <taxon>Ricciaceae</taxon>
        <taxon>Riccia</taxon>
    </lineage>
</organism>
<name>A0ABD1ZJG6_9MARC</name>
<accession>A0ABD1ZJG6</accession>
<dbReference type="EMBL" id="JBHFFA010000001">
    <property type="protein sequence ID" value="KAL2651065.1"/>
    <property type="molecule type" value="Genomic_DNA"/>
</dbReference>
<proteinExistence type="predicted"/>
<gene>
    <name evidence="1" type="ORF">R1flu_019193</name>
</gene>
<sequence length="134" mass="15353">MDWTFDPERLFLTRLINMQRGRVVWASLREPGSQPCRWEVDPTLTQALRAFDASPLPDHLRFSPHADPLDSLRILAPTLCNALDFVVQSQFTQFSSSIVSTDANGMEGWVDAPKHRVNTHNTQMRAVLAYWMQL</sequence>
<reference evidence="1 2" key="1">
    <citation type="submission" date="2024-09" db="EMBL/GenBank/DDBJ databases">
        <title>Chromosome-scale assembly of Riccia fluitans.</title>
        <authorList>
            <person name="Paukszto L."/>
            <person name="Sawicki J."/>
            <person name="Karawczyk K."/>
            <person name="Piernik-Szablinska J."/>
            <person name="Szczecinska M."/>
            <person name="Mazdziarz M."/>
        </authorList>
    </citation>
    <scope>NUCLEOTIDE SEQUENCE [LARGE SCALE GENOMIC DNA]</scope>
    <source>
        <strain evidence="1">Rf_01</strain>
        <tissue evidence="1">Aerial parts of the thallus</tissue>
    </source>
</reference>
<evidence type="ECO:0000313" key="2">
    <source>
        <dbReference type="Proteomes" id="UP001605036"/>
    </source>
</evidence>
<protein>
    <submittedName>
        <fullName evidence="1">Uncharacterized protein</fullName>
    </submittedName>
</protein>
<keyword evidence="2" id="KW-1185">Reference proteome</keyword>
<comment type="caution">
    <text evidence="1">The sequence shown here is derived from an EMBL/GenBank/DDBJ whole genome shotgun (WGS) entry which is preliminary data.</text>
</comment>
<dbReference type="AlphaFoldDB" id="A0ABD1ZJG6"/>